<dbReference type="KEGG" id="lgi:LOTGIDRAFT_109547"/>
<keyword evidence="3" id="KW-1185">Reference proteome</keyword>
<reference evidence="2 3" key="1">
    <citation type="journal article" date="2013" name="Nature">
        <title>Insights into bilaterian evolution from three spiralian genomes.</title>
        <authorList>
            <person name="Simakov O."/>
            <person name="Marletaz F."/>
            <person name="Cho S.J."/>
            <person name="Edsinger-Gonzales E."/>
            <person name="Havlak P."/>
            <person name="Hellsten U."/>
            <person name="Kuo D.H."/>
            <person name="Larsson T."/>
            <person name="Lv J."/>
            <person name="Arendt D."/>
            <person name="Savage R."/>
            <person name="Osoegawa K."/>
            <person name="de Jong P."/>
            <person name="Grimwood J."/>
            <person name="Chapman J.A."/>
            <person name="Shapiro H."/>
            <person name="Aerts A."/>
            <person name="Otillar R.P."/>
            <person name="Terry A.Y."/>
            <person name="Boore J.L."/>
            <person name="Grigoriev I.V."/>
            <person name="Lindberg D.R."/>
            <person name="Seaver E.C."/>
            <person name="Weisblat D.A."/>
            <person name="Putnam N.H."/>
            <person name="Rokhsar D.S."/>
        </authorList>
    </citation>
    <scope>NUCLEOTIDE SEQUENCE [LARGE SCALE GENOMIC DNA]</scope>
</reference>
<protein>
    <submittedName>
        <fullName evidence="2">Uncharacterized protein</fullName>
    </submittedName>
</protein>
<dbReference type="OMA" id="HTQRARM"/>
<evidence type="ECO:0000256" key="1">
    <source>
        <dbReference type="SAM" id="Coils"/>
    </source>
</evidence>
<dbReference type="CTD" id="20230478"/>
<dbReference type="GO" id="GO:0005829">
    <property type="term" value="C:cytosol"/>
    <property type="evidence" value="ECO:0007669"/>
    <property type="project" value="TreeGrafter"/>
</dbReference>
<dbReference type="EMBL" id="KB199651">
    <property type="protein sequence ID" value="ESP04954.1"/>
    <property type="molecule type" value="Genomic_DNA"/>
</dbReference>
<keyword evidence="1" id="KW-0175">Coiled coil</keyword>
<feature type="coiled-coil region" evidence="1">
    <location>
        <begin position="24"/>
        <end position="51"/>
    </location>
</feature>
<dbReference type="GO" id="GO:0005634">
    <property type="term" value="C:nucleus"/>
    <property type="evidence" value="ECO:0007669"/>
    <property type="project" value="TreeGrafter"/>
</dbReference>
<dbReference type="OrthoDB" id="8961796at2759"/>
<dbReference type="InterPro" id="IPR000580">
    <property type="entry name" value="TSC22/Bun"/>
</dbReference>
<dbReference type="GO" id="GO:0006357">
    <property type="term" value="P:regulation of transcription by RNA polymerase II"/>
    <property type="evidence" value="ECO:0007669"/>
    <property type="project" value="InterPro"/>
</dbReference>
<dbReference type="Proteomes" id="UP000030746">
    <property type="component" value="Unassembled WGS sequence"/>
</dbReference>
<dbReference type="GO" id="GO:0043066">
    <property type="term" value="P:negative regulation of apoptotic process"/>
    <property type="evidence" value="ECO:0007669"/>
    <property type="project" value="TreeGrafter"/>
</dbReference>
<dbReference type="STRING" id="225164.V4AL79"/>
<proteinExistence type="predicted"/>
<dbReference type="Gene3D" id="1.20.5.490">
    <property type="entry name" value="Single helix bin"/>
    <property type="match status" value="1"/>
</dbReference>
<evidence type="ECO:0000313" key="2">
    <source>
        <dbReference type="EMBL" id="ESP04954.1"/>
    </source>
</evidence>
<dbReference type="GeneID" id="20230478"/>
<evidence type="ECO:0000313" key="3">
    <source>
        <dbReference type="Proteomes" id="UP000030746"/>
    </source>
</evidence>
<dbReference type="GO" id="GO:0008284">
    <property type="term" value="P:positive regulation of cell population proliferation"/>
    <property type="evidence" value="ECO:0007669"/>
    <property type="project" value="TreeGrafter"/>
</dbReference>
<feature type="non-terminal residue" evidence="2">
    <location>
        <position position="1"/>
    </location>
</feature>
<dbReference type="RefSeq" id="XP_009044463.1">
    <property type="nucleotide sequence ID" value="XM_009046215.1"/>
</dbReference>
<organism evidence="2 3">
    <name type="scientific">Lottia gigantea</name>
    <name type="common">Giant owl limpet</name>
    <dbReference type="NCBI Taxonomy" id="225164"/>
    <lineage>
        <taxon>Eukaryota</taxon>
        <taxon>Metazoa</taxon>
        <taxon>Spiralia</taxon>
        <taxon>Lophotrochozoa</taxon>
        <taxon>Mollusca</taxon>
        <taxon>Gastropoda</taxon>
        <taxon>Patellogastropoda</taxon>
        <taxon>Lottioidea</taxon>
        <taxon>Lottiidae</taxon>
        <taxon>Lottia</taxon>
    </lineage>
</organism>
<sequence length="79" mass="8837">SGASAVAIDKKIEQAMDLVKSHLMFAVREEFEVLKEQNKELVERVGQLEFENNILRADAKPETLAKLQPQKALQPSTTS</sequence>
<dbReference type="PANTHER" id="PTHR46745:SF1">
    <property type="entry name" value="TSC22 DOMAIN FAMILY PROTEIN 1"/>
    <property type="match status" value="1"/>
</dbReference>
<dbReference type="PANTHER" id="PTHR46745">
    <property type="entry name" value="TSC22 DOMAIN FAMILY PROTEIN 1"/>
    <property type="match status" value="1"/>
</dbReference>
<name>V4AL79_LOTGI</name>
<accession>V4AL79</accession>
<dbReference type="HOGENOM" id="CLU_148757_0_1_1"/>
<dbReference type="SUPFAM" id="SSF58026">
    <property type="entry name" value="Delta-sleep-inducing peptide immunoreactive peptide"/>
    <property type="match status" value="1"/>
</dbReference>
<gene>
    <name evidence="2" type="ORF">LOTGIDRAFT_109547</name>
</gene>
<dbReference type="AlphaFoldDB" id="V4AL79"/>
<dbReference type="Pfam" id="PF01166">
    <property type="entry name" value="TSC22"/>
    <property type="match status" value="1"/>
</dbReference>